<organism evidence="10">
    <name type="scientific">uncultured Chloroflexota bacterium</name>
    <dbReference type="NCBI Taxonomy" id="166587"/>
    <lineage>
        <taxon>Bacteria</taxon>
        <taxon>Bacillati</taxon>
        <taxon>Chloroflexota</taxon>
        <taxon>environmental samples</taxon>
    </lineage>
</organism>
<dbReference type="PANTHER" id="PTHR43711:SF1">
    <property type="entry name" value="HISTIDINE KINASE 1"/>
    <property type="match status" value="1"/>
</dbReference>
<feature type="transmembrane region" description="Helical" evidence="8">
    <location>
        <begin position="43"/>
        <end position="61"/>
    </location>
</feature>
<comment type="catalytic activity">
    <reaction evidence="1">
        <text>ATP + protein L-histidine = ADP + protein N-phospho-L-histidine.</text>
        <dbReference type="EC" id="2.7.13.3"/>
    </reaction>
</comment>
<keyword evidence="8" id="KW-0812">Transmembrane</keyword>
<dbReference type="EMBL" id="CADCTC010000050">
    <property type="protein sequence ID" value="CAA9226586.1"/>
    <property type="molecule type" value="Genomic_DNA"/>
</dbReference>
<evidence type="ECO:0000256" key="2">
    <source>
        <dbReference type="ARBA" id="ARBA00012438"/>
    </source>
</evidence>
<feature type="transmembrane region" description="Helical" evidence="8">
    <location>
        <begin position="165"/>
        <end position="185"/>
    </location>
</feature>
<dbReference type="FunFam" id="3.30.565.10:FF:000006">
    <property type="entry name" value="Sensor histidine kinase WalK"/>
    <property type="match status" value="1"/>
</dbReference>
<dbReference type="SUPFAM" id="SSF55781">
    <property type="entry name" value="GAF domain-like"/>
    <property type="match status" value="1"/>
</dbReference>
<feature type="transmembrane region" description="Helical" evidence="8">
    <location>
        <begin position="67"/>
        <end position="85"/>
    </location>
</feature>
<evidence type="ECO:0000256" key="6">
    <source>
        <dbReference type="ARBA" id="ARBA00023012"/>
    </source>
</evidence>
<dbReference type="InterPro" id="IPR029016">
    <property type="entry name" value="GAF-like_dom_sf"/>
</dbReference>
<keyword evidence="5" id="KW-0418">Kinase</keyword>
<sequence>MSSTLTADALLQFLTQAVYFLVFLYVGVQALRRPRRANVDTAIFFGALALIIAGQWARAALHVESTPLLGVLIGSLAMALPYTLLRLVDDFSTVPRWVMRSAEVGLALSVLALAVMATWPPGDPRRIAPMIALVVYFVAYKLYAAVKFVLEARRTSGVTSRRMQAVALGSLFLGLVLALVLPGVILPQWQAVWTVLSRVCGLASGVAYALGFAPPGLLRRAWQEPELRAFLARAARLPRLPDTEAILREIQNGAAAATGAPSSTVGLWDADRGVLRYAPVEAGGEWIEAAADQFVAGRAFESQQALYADDAARADPANADQYAAAGARAILAAPITAGSQRLGVLTVYAPRPPVFADDDLVLVQLLADQAAVVLESRALIDEAARVRAREEATRLRDDFLSSAAHDLKTPLTTLTAQAQLMERRAQREPQAPADLPGIQRMVHETRRLNSLVLELLDASRAEKGRIVGPRELVDLAQLTAEACGRYTTERHACRLDTSGPVMGQLDRTRVQQLINNLLENAIKYSPDGGPIEVRVWAQDASACLSVRDHGIGIPAADLPHVFNRFHRARNVDDRQFAGMGLGLFICRAIAQEHGGAIVVDSTPDDGTTFTVSLPIAPPASAHAAHDHASAGRQSQRAEVVTHTAP</sequence>
<keyword evidence="4" id="KW-0808">Transferase</keyword>
<dbReference type="InterPro" id="IPR003661">
    <property type="entry name" value="HisK_dim/P_dom"/>
</dbReference>
<keyword evidence="3" id="KW-0597">Phosphoprotein</keyword>
<evidence type="ECO:0000256" key="7">
    <source>
        <dbReference type="SAM" id="MobiDB-lite"/>
    </source>
</evidence>
<proteinExistence type="predicted"/>
<dbReference type="SMART" id="SM00388">
    <property type="entry name" value="HisKA"/>
    <property type="match status" value="1"/>
</dbReference>
<dbReference type="InterPro" id="IPR003594">
    <property type="entry name" value="HATPase_dom"/>
</dbReference>
<evidence type="ECO:0000256" key="8">
    <source>
        <dbReference type="SAM" id="Phobius"/>
    </source>
</evidence>
<keyword evidence="8" id="KW-1133">Transmembrane helix</keyword>
<feature type="transmembrane region" description="Helical" evidence="8">
    <location>
        <begin position="97"/>
        <end position="120"/>
    </location>
</feature>
<dbReference type="PROSITE" id="PS50109">
    <property type="entry name" value="HIS_KIN"/>
    <property type="match status" value="1"/>
</dbReference>
<dbReference type="Gene3D" id="1.10.287.130">
    <property type="match status" value="1"/>
</dbReference>
<dbReference type="InterPro" id="IPR004358">
    <property type="entry name" value="Sig_transdc_His_kin-like_C"/>
</dbReference>
<dbReference type="Gene3D" id="3.30.450.40">
    <property type="match status" value="1"/>
</dbReference>
<dbReference type="Pfam" id="PF02518">
    <property type="entry name" value="HATPase_c"/>
    <property type="match status" value="1"/>
</dbReference>
<feature type="region of interest" description="Disordered" evidence="7">
    <location>
        <begin position="620"/>
        <end position="645"/>
    </location>
</feature>
<dbReference type="CDD" id="cd00082">
    <property type="entry name" value="HisKA"/>
    <property type="match status" value="1"/>
</dbReference>
<dbReference type="PANTHER" id="PTHR43711">
    <property type="entry name" value="TWO-COMPONENT HISTIDINE KINASE"/>
    <property type="match status" value="1"/>
</dbReference>
<feature type="transmembrane region" description="Helical" evidence="8">
    <location>
        <begin position="126"/>
        <end position="144"/>
    </location>
</feature>
<evidence type="ECO:0000256" key="5">
    <source>
        <dbReference type="ARBA" id="ARBA00022777"/>
    </source>
</evidence>
<keyword evidence="8" id="KW-0472">Membrane</keyword>
<evidence type="ECO:0000313" key="10">
    <source>
        <dbReference type="EMBL" id="CAA9226586.1"/>
    </source>
</evidence>
<dbReference type="InterPro" id="IPR036890">
    <property type="entry name" value="HATPase_C_sf"/>
</dbReference>
<evidence type="ECO:0000259" key="9">
    <source>
        <dbReference type="PROSITE" id="PS50109"/>
    </source>
</evidence>
<accession>A0A6J4HKI7</accession>
<dbReference type="InterPro" id="IPR050736">
    <property type="entry name" value="Sensor_HK_Regulatory"/>
</dbReference>
<dbReference type="Pfam" id="PF13185">
    <property type="entry name" value="GAF_2"/>
    <property type="match status" value="1"/>
</dbReference>
<gene>
    <name evidence="10" type="ORF">AVDCRST_MAG77-995</name>
</gene>
<feature type="transmembrane region" description="Helical" evidence="8">
    <location>
        <begin position="12"/>
        <end position="31"/>
    </location>
</feature>
<dbReference type="SMART" id="SM00065">
    <property type="entry name" value="GAF"/>
    <property type="match status" value="1"/>
</dbReference>
<dbReference type="PRINTS" id="PR00344">
    <property type="entry name" value="BCTRLSENSOR"/>
</dbReference>
<dbReference type="InterPro" id="IPR036097">
    <property type="entry name" value="HisK_dim/P_sf"/>
</dbReference>
<dbReference type="Pfam" id="PF00512">
    <property type="entry name" value="HisKA"/>
    <property type="match status" value="1"/>
</dbReference>
<protein>
    <recommendedName>
        <fullName evidence="2">histidine kinase</fullName>
        <ecNumber evidence="2">2.7.13.3</ecNumber>
    </recommendedName>
</protein>
<evidence type="ECO:0000256" key="3">
    <source>
        <dbReference type="ARBA" id="ARBA00022553"/>
    </source>
</evidence>
<dbReference type="Gene3D" id="3.30.565.10">
    <property type="entry name" value="Histidine kinase-like ATPase, C-terminal domain"/>
    <property type="match status" value="1"/>
</dbReference>
<dbReference type="SMART" id="SM00387">
    <property type="entry name" value="HATPase_c"/>
    <property type="match status" value="1"/>
</dbReference>
<reference evidence="10" key="1">
    <citation type="submission" date="2020-02" db="EMBL/GenBank/DDBJ databases">
        <authorList>
            <person name="Meier V. D."/>
        </authorList>
    </citation>
    <scope>NUCLEOTIDE SEQUENCE</scope>
    <source>
        <strain evidence="10">AVDCRST_MAG77</strain>
    </source>
</reference>
<evidence type="ECO:0000256" key="4">
    <source>
        <dbReference type="ARBA" id="ARBA00022679"/>
    </source>
</evidence>
<dbReference type="GO" id="GO:0000155">
    <property type="term" value="F:phosphorelay sensor kinase activity"/>
    <property type="evidence" value="ECO:0007669"/>
    <property type="project" value="InterPro"/>
</dbReference>
<dbReference type="InterPro" id="IPR003018">
    <property type="entry name" value="GAF"/>
</dbReference>
<dbReference type="CDD" id="cd00075">
    <property type="entry name" value="HATPase"/>
    <property type="match status" value="1"/>
</dbReference>
<keyword evidence="6" id="KW-0902">Two-component regulatory system</keyword>
<dbReference type="SUPFAM" id="SSF47384">
    <property type="entry name" value="Homodimeric domain of signal transducing histidine kinase"/>
    <property type="match status" value="1"/>
</dbReference>
<name>A0A6J4HKI7_9CHLR</name>
<dbReference type="AlphaFoldDB" id="A0A6J4HKI7"/>
<evidence type="ECO:0000256" key="1">
    <source>
        <dbReference type="ARBA" id="ARBA00000085"/>
    </source>
</evidence>
<dbReference type="InterPro" id="IPR005467">
    <property type="entry name" value="His_kinase_dom"/>
</dbReference>
<dbReference type="EC" id="2.7.13.3" evidence="2"/>
<feature type="domain" description="Histidine kinase" evidence="9">
    <location>
        <begin position="402"/>
        <end position="617"/>
    </location>
</feature>
<dbReference type="SUPFAM" id="SSF55874">
    <property type="entry name" value="ATPase domain of HSP90 chaperone/DNA topoisomerase II/histidine kinase"/>
    <property type="match status" value="1"/>
</dbReference>